<evidence type="ECO:0000313" key="3">
    <source>
        <dbReference type="EMBL" id="GAA4626602.1"/>
    </source>
</evidence>
<proteinExistence type="predicted"/>
<keyword evidence="4" id="KW-1185">Reference proteome</keyword>
<dbReference type="RefSeq" id="WP_425551200.1">
    <property type="nucleotide sequence ID" value="NZ_BAABHK010000004.1"/>
</dbReference>
<reference evidence="4" key="1">
    <citation type="journal article" date="2019" name="Int. J. Syst. Evol. Microbiol.">
        <title>The Global Catalogue of Microorganisms (GCM) 10K type strain sequencing project: providing services to taxonomists for standard genome sequencing and annotation.</title>
        <authorList>
            <consortium name="The Broad Institute Genomics Platform"/>
            <consortium name="The Broad Institute Genome Sequencing Center for Infectious Disease"/>
            <person name="Wu L."/>
            <person name="Ma J."/>
        </authorList>
    </citation>
    <scope>NUCLEOTIDE SEQUENCE [LARGE SCALE GENOMIC DNA]</scope>
    <source>
        <strain evidence="4">JCM 17939</strain>
    </source>
</reference>
<sequence>MAFERQYGPLGPARADTLTAILAATIANTNRDPESTPVTPGDFMPDWPARWDDEEDEPGGDD</sequence>
<evidence type="ECO:0000313" key="4">
    <source>
        <dbReference type="Proteomes" id="UP001501442"/>
    </source>
</evidence>
<protein>
    <recommendedName>
        <fullName evidence="2">Minor tail T domain-containing protein</fullName>
    </recommendedName>
</protein>
<dbReference type="Pfam" id="PF06223">
    <property type="entry name" value="Phage_tail_T"/>
    <property type="match status" value="1"/>
</dbReference>
<evidence type="ECO:0000256" key="1">
    <source>
        <dbReference type="SAM" id="MobiDB-lite"/>
    </source>
</evidence>
<organism evidence="3 4">
    <name type="scientific">Actinoallomurus vinaceus</name>
    <dbReference type="NCBI Taxonomy" id="1080074"/>
    <lineage>
        <taxon>Bacteria</taxon>
        <taxon>Bacillati</taxon>
        <taxon>Actinomycetota</taxon>
        <taxon>Actinomycetes</taxon>
        <taxon>Streptosporangiales</taxon>
        <taxon>Thermomonosporaceae</taxon>
        <taxon>Actinoallomurus</taxon>
    </lineage>
</organism>
<name>A0ABP8UCL7_9ACTN</name>
<dbReference type="InterPro" id="IPR009350">
    <property type="entry name" value="Phage_tail_T"/>
</dbReference>
<comment type="caution">
    <text evidence="3">The sequence shown here is derived from an EMBL/GenBank/DDBJ whole genome shotgun (WGS) entry which is preliminary data.</text>
</comment>
<accession>A0ABP8UCL7</accession>
<feature type="compositionally biased region" description="Acidic residues" evidence="1">
    <location>
        <begin position="52"/>
        <end position="62"/>
    </location>
</feature>
<dbReference type="Proteomes" id="UP001501442">
    <property type="component" value="Unassembled WGS sequence"/>
</dbReference>
<gene>
    <name evidence="3" type="ORF">GCM10023196_035510</name>
</gene>
<feature type="domain" description="Minor tail T" evidence="2">
    <location>
        <begin position="1"/>
        <end position="57"/>
    </location>
</feature>
<feature type="region of interest" description="Disordered" evidence="1">
    <location>
        <begin position="27"/>
        <end position="62"/>
    </location>
</feature>
<evidence type="ECO:0000259" key="2">
    <source>
        <dbReference type="Pfam" id="PF06223"/>
    </source>
</evidence>
<dbReference type="EMBL" id="BAABHK010000004">
    <property type="protein sequence ID" value="GAA4626602.1"/>
    <property type="molecule type" value="Genomic_DNA"/>
</dbReference>